<evidence type="ECO:0000313" key="8">
    <source>
        <dbReference type="Proteomes" id="UP000535509"/>
    </source>
</evidence>
<dbReference type="EMBL" id="AABQDW010000001">
    <property type="protein sequence ID" value="EAI5407310.1"/>
    <property type="molecule type" value="Genomic_DNA"/>
</dbReference>
<evidence type="ECO:0000313" key="5">
    <source>
        <dbReference type="EMBL" id="EAI8859237.1"/>
    </source>
</evidence>
<dbReference type="SUPFAM" id="SSF55326">
    <property type="entry name" value="PurM N-terminal domain-like"/>
    <property type="match status" value="1"/>
</dbReference>
<evidence type="ECO:0000259" key="2">
    <source>
        <dbReference type="Pfam" id="PF00586"/>
    </source>
</evidence>
<dbReference type="InterPro" id="IPR016188">
    <property type="entry name" value="PurM-like_N"/>
</dbReference>
<dbReference type="EMBL" id="AACCXK010000006">
    <property type="protein sequence ID" value="EAK0452914.1"/>
    <property type="molecule type" value="Genomic_DNA"/>
</dbReference>
<dbReference type="InterPro" id="IPR011854">
    <property type="entry name" value="HypE"/>
</dbReference>
<dbReference type="Proteomes" id="UP000557842">
    <property type="component" value="Unassembled WGS sequence"/>
</dbReference>
<dbReference type="InterPro" id="IPR036921">
    <property type="entry name" value="PurM-like_N_sf"/>
</dbReference>
<feature type="domain" description="PurM-like N-terminal" evidence="2">
    <location>
        <begin position="42"/>
        <end position="153"/>
    </location>
</feature>
<evidence type="ECO:0000313" key="6">
    <source>
        <dbReference type="EMBL" id="EAK0452914.1"/>
    </source>
</evidence>
<evidence type="ECO:0000313" key="4">
    <source>
        <dbReference type="EMBL" id="EAI5407310.1"/>
    </source>
</evidence>
<dbReference type="InterPro" id="IPR036676">
    <property type="entry name" value="PurM-like_C_sf"/>
</dbReference>
<comment type="caution">
    <text evidence="5">The sequence shown here is derived from an EMBL/GenBank/DDBJ whole genome shotgun (WGS) entry which is preliminary data.</text>
</comment>
<gene>
    <name evidence="5" type="primary">hypE</name>
    <name evidence="6" type="ORF">AAH17_04495</name>
    <name evidence="7" type="ORF">AAH24_01745</name>
    <name evidence="4" type="ORF">BVH53_01100</name>
    <name evidence="5" type="ORF">CX802_05220</name>
</gene>
<protein>
    <submittedName>
        <fullName evidence="5">Hydrogenase expression/formation protein HypE</fullName>
    </submittedName>
</protein>
<dbReference type="Proteomes" id="UP000535509">
    <property type="component" value="Unassembled WGS sequence"/>
</dbReference>
<dbReference type="PANTHER" id="PTHR30303">
    <property type="entry name" value="HYDROGENASE ISOENZYMES FORMATION PROTEIN HYPE"/>
    <property type="match status" value="1"/>
</dbReference>
<accession>A0A5L4XQ37</accession>
<evidence type="ECO:0000256" key="1">
    <source>
        <dbReference type="ARBA" id="ARBA00006243"/>
    </source>
</evidence>
<feature type="domain" description="PurM-like C-terminal" evidence="3">
    <location>
        <begin position="168"/>
        <end position="312"/>
    </location>
</feature>
<dbReference type="Pfam" id="PF00586">
    <property type="entry name" value="AIRS"/>
    <property type="match status" value="1"/>
</dbReference>
<organism evidence="5 8">
    <name type="scientific">Campylobacter fetus</name>
    <dbReference type="NCBI Taxonomy" id="196"/>
    <lineage>
        <taxon>Bacteria</taxon>
        <taxon>Pseudomonadati</taxon>
        <taxon>Campylobacterota</taxon>
        <taxon>Epsilonproteobacteria</taxon>
        <taxon>Campylobacterales</taxon>
        <taxon>Campylobacteraceae</taxon>
        <taxon>Campylobacter</taxon>
    </lineage>
</organism>
<comment type="similarity">
    <text evidence="1">Belongs to the HypE family.</text>
</comment>
<evidence type="ECO:0000313" key="7">
    <source>
        <dbReference type="EMBL" id="EAK0468097.1"/>
    </source>
</evidence>
<dbReference type="Gene3D" id="3.90.650.10">
    <property type="entry name" value="PurM-like C-terminal domain"/>
    <property type="match status" value="1"/>
</dbReference>
<proteinExistence type="inferred from homology"/>
<dbReference type="NCBIfam" id="TIGR02124">
    <property type="entry name" value="hypE"/>
    <property type="match status" value="1"/>
</dbReference>
<evidence type="ECO:0000259" key="3">
    <source>
        <dbReference type="Pfam" id="PF02769"/>
    </source>
</evidence>
<dbReference type="Gene3D" id="3.30.1330.10">
    <property type="entry name" value="PurM-like, N-terminal domain"/>
    <property type="match status" value="1"/>
</dbReference>
<dbReference type="PIRSF" id="PIRSF005644">
    <property type="entry name" value="Hdrgns_mtr_HypE"/>
    <property type="match status" value="1"/>
</dbReference>
<dbReference type="CDD" id="cd02197">
    <property type="entry name" value="HypE"/>
    <property type="match status" value="1"/>
</dbReference>
<dbReference type="OMA" id="CGNGGKE"/>
<evidence type="ECO:0000313" key="9">
    <source>
        <dbReference type="Proteomes" id="UP000557842"/>
    </source>
</evidence>
<dbReference type="SUPFAM" id="SSF56042">
    <property type="entry name" value="PurM C-terminal domain-like"/>
    <property type="match status" value="1"/>
</dbReference>
<reference evidence="5 8" key="1">
    <citation type="submission" date="2018-06" db="EMBL/GenBank/DDBJ databases">
        <authorList>
            <consortium name="PulseNet: The National Subtyping Network for Foodborne Disease Surveillance"/>
            <person name="Tarr C.L."/>
            <person name="Trees E."/>
            <person name="Katz L.S."/>
            <person name="Carleton-Romer H.A."/>
            <person name="Stroika S."/>
            <person name="Kucerova Z."/>
            <person name="Roache K.F."/>
            <person name="Sabol A.L."/>
            <person name="Besser J."/>
            <person name="Gerner-Smidt P."/>
        </authorList>
    </citation>
    <scope>NUCLEOTIDE SEQUENCE [LARGE SCALE GENOMIC DNA]</scope>
    <source>
        <strain evidence="6">2014D-0197</strain>
        <strain evidence="4 9">2016D-0221</strain>
        <strain evidence="7">D4313</strain>
        <strain evidence="5 8">PNUSAC001503</strain>
    </source>
</reference>
<dbReference type="AlphaFoldDB" id="A0A5L4XQ37"/>
<dbReference type="GO" id="GO:0051604">
    <property type="term" value="P:protein maturation"/>
    <property type="evidence" value="ECO:0007669"/>
    <property type="project" value="TreeGrafter"/>
</dbReference>
<dbReference type="PANTHER" id="PTHR30303:SF0">
    <property type="entry name" value="CARBAMOYL DEHYDRATASE HYPE"/>
    <property type="match status" value="1"/>
</dbReference>
<dbReference type="EMBL" id="AABTCC010000013">
    <property type="protein sequence ID" value="EAI8859237.1"/>
    <property type="molecule type" value="Genomic_DNA"/>
</dbReference>
<dbReference type="Pfam" id="PF02769">
    <property type="entry name" value="AIRS_C"/>
    <property type="match status" value="1"/>
</dbReference>
<name>A0A5L4XQ37_CAMFE</name>
<sequence length="336" mass="36389">MLKGLDMDKIMLSHGGGGEEMNELINGLIFKIFNNDILKDSNDSAILNLNNKVAFSTDSFVVTPIKFKGGDIGKIAVCGTVNDLAMVGASAKYLSCSLILEEGFGLDELKDILNSIKKTADEAGVSIVCGDTKVVPKGSCDKIFINTTGIGEIITDQIEVKNLEVCAKILLSGDIGRHGAVILASREELALTSELESDCKVLKSVVLELLNSGIKPFCMRDATRGGLSAVLNEWANFKNYEIKIYEEKIALSDEVVGICELLGFEAYELANEGTFVLAVDPKDEQKALEVLRKYDKNANIIGEVVSDKRAGVLLENSYGGNRYLEPPKGELLPRIC</sequence>
<dbReference type="EMBL" id="AACCXM010000001">
    <property type="protein sequence ID" value="EAK0468097.1"/>
    <property type="molecule type" value="Genomic_DNA"/>
</dbReference>
<dbReference type="InterPro" id="IPR010918">
    <property type="entry name" value="PurM-like_C_dom"/>
</dbReference>
<keyword evidence="8" id="KW-1185">Reference proteome</keyword>